<dbReference type="Proteomes" id="UP000245942">
    <property type="component" value="Unassembled WGS sequence"/>
</dbReference>
<dbReference type="CDD" id="cd00302">
    <property type="entry name" value="cytochrome_P450"/>
    <property type="match status" value="1"/>
</dbReference>
<dbReference type="Gene3D" id="1.10.630.10">
    <property type="entry name" value="Cytochrome P450"/>
    <property type="match status" value="1"/>
</dbReference>
<dbReference type="EMBL" id="KZ819322">
    <property type="protein sequence ID" value="PWN22702.1"/>
    <property type="molecule type" value="Genomic_DNA"/>
</dbReference>
<gene>
    <name evidence="8" type="ORF">BCV69DRAFT_235018</name>
</gene>
<keyword evidence="9" id="KW-1185">Reference proteome</keyword>
<evidence type="ECO:0000256" key="5">
    <source>
        <dbReference type="PIRSR" id="PIRSR602401-1"/>
    </source>
</evidence>
<evidence type="ECO:0000256" key="7">
    <source>
        <dbReference type="SAM" id="Phobius"/>
    </source>
</evidence>
<feature type="binding site" description="axial binding residue" evidence="5">
    <location>
        <position position="312"/>
    </location>
    <ligand>
        <name>heme</name>
        <dbReference type="ChEBI" id="CHEBI:30413"/>
    </ligand>
    <ligandPart>
        <name>Fe</name>
        <dbReference type="ChEBI" id="CHEBI:18248"/>
    </ligandPart>
</feature>
<dbReference type="InterPro" id="IPR002401">
    <property type="entry name" value="Cyt_P450_E_grp-I"/>
</dbReference>
<dbReference type="InterPro" id="IPR050529">
    <property type="entry name" value="CYP450_sterol_14alpha_dmase"/>
</dbReference>
<sequence length="366" mass="41923">QAISPKRLNNLRAPMTADAIESFESWLQGRESVLIDLQQAYYPLIFRFTVRLMGMCEWASSPSELRKLQTAFWHTQRNSGFWTTLCPWLPQPRLIMRLKGAFTLWYMTRTAIAKRIKEGGREEDFAQNLIDEKMNIDKISRWVIGALLAGTLNTIGTGAYTVAFLGASPELRKQCREEVLSTVRDSAEARGDDFESLTPHEALSRISLDEWENKFTFLHLCFKESIRMLLTNSLLRYYPGPSKDSKGVEKERLTIYGQPIEDDVYVTYSPASNLHDAESFKSPFRFDPTRYSRGEGATDYTYIAWGAGHHKCPGIRFAKLESIVAIASLIFYMDDFVTVDERGIAYTLENVPLPDLSQSHWRTPTR</sequence>
<evidence type="ECO:0000313" key="8">
    <source>
        <dbReference type="EMBL" id="PWN22702.1"/>
    </source>
</evidence>
<keyword evidence="7" id="KW-0472">Membrane</keyword>
<dbReference type="Pfam" id="PF00067">
    <property type="entry name" value="p450"/>
    <property type="match status" value="1"/>
</dbReference>
<keyword evidence="7" id="KW-1133">Transmembrane helix</keyword>
<dbReference type="PANTHER" id="PTHR24304">
    <property type="entry name" value="CYTOCHROME P450 FAMILY 7"/>
    <property type="match status" value="1"/>
</dbReference>
<organism evidence="8 9">
    <name type="scientific">Pseudomicrostroma glucosiphilum</name>
    <dbReference type="NCBI Taxonomy" id="1684307"/>
    <lineage>
        <taxon>Eukaryota</taxon>
        <taxon>Fungi</taxon>
        <taxon>Dikarya</taxon>
        <taxon>Basidiomycota</taxon>
        <taxon>Ustilaginomycotina</taxon>
        <taxon>Exobasidiomycetes</taxon>
        <taxon>Microstromatales</taxon>
        <taxon>Microstromatales incertae sedis</taxon>
        <taxon>Pseudomicrostroma</taxon>
    </lineage>
</organism>
<keyword evidence="2 5" id="KW-0349">Heme</keyword>
<evidence type="ECO:0000256" key="6">
    <source>
        <dbReference type="RuleBase" id="RU000461"/>
    </source>
</evidence>
<evidence type="ECO:0000256" key="2">
    <source>
        <dbReference type="ARBA" id="ARBA00022617"/>
    </source>
</evidence>
<dbReference type="GO" id="GO:0005506">
    <property type="term" value="F:iron ion binding"/>
    <property type="evidence" value="ECO:0007669"/>
    <property type="project" value="InterPro"/>
</dbReference>
<evidence type="ECO:0000256" key="3">
    <source>
        <dbReference type="ARBA" id="ARBA00022723"/>
    </source>
</evidence>
<evidence type="ECO:0000313" key="9">
    <source>
        <dbReference type="Proteomes" id="UP000245942"/>
    </source>
</evidence>
<dbReference type="AlphaFoldDB" id="A0A316UC23"/>
<keyword evidence="7" id="KW-0812">Transmembrane</keyword>
<dbReference type="InterPro" id="IPR017972">
    <property type="entry name" value="Cyt_P450_CS"/>
</dbReference>
<dbReference type="PRINTS" id="PR00463">
    <property type="entry name" value="EP450I"/>
</dbReference>
<dbReference type="GO" id="GO:0020037">
    <property type="term" value="F:heme binding"/>
    <property type="evidence" value="ECO:0007669"/>
    <property type="project" value="InterPro"/>
</dbReference>
<accession>A0A316UC23</accession>
<feature type="non-terminal residue" evidence="8">
    <location>
        <position position="366"/>
    </location>
</feature>
<name>A0A316UC23_9BASI</name>
<dbReference type="STRING" id="1684307.A0A316UC23"/>
<dbReference type="InterPro" id="IPR036396">
    <property type="entry name" value="Cyt_P450_sf"/>
</dbReference>
<evidence type="ECO:0000256" key="1">
    <source>
        <dbReference type="ARBA" id="ARBA00010617"/>
    </source>
</evidence>
<dbReference type="GO" id="GO:0016705">
    <property type="term" value="F:oxidoreductase activity, acting on paired donors, with incorporation or reduction of molecular oxygen"/>
    <property type="evidence" value="ECO:0007669"/>
    <property type="project" value="InterPro"/>
</dbReference>
<keyword evidence="3 5" id="KW-0479">Metal-binding</keyword>
<dbReference type="OrthoDB" id="1055148at2759"/>
<keyword evidence="6" id="KW-0503">Monooxygenase</keyword>
<comment type="cofactor">
    <cofactor evidence="5">
        <name>heme</name>
        <dbReference type="ChEBI" id="CHEBI:30413"/>
    </cofactor>
</comment>
<proteinExistence type="inferred from homology"/>
<feature type="transmembrane region" description="Helical" evidence="7">
    <location>
        <begin position="142"/>
        <end position="167"/>
    </location>
</feature>
<dbReference type="GO" id="GO:0004497">
    <property type="term" value="F:monooxygenase activity"/>
    <property type="evidence" value="ECO:0007669"/>
    <property type="project" value="UniProtKB-KW"/>
</dbReference>
<evidence type="ECO:0000256" key="4">
    <source>
        <dbReference type="ARBA" id="ARBA00023004"/>
    </source>
</evidence>
<keyword evidence="4 5" id="KW-0408">Iron</keyword>
<dbReference type="PROSITE" id="PS00086">
    <property type="entry name" value="CYTOCHROME_P450"/>
    <property type="match status" value="1"/>
</dbReference>
<keyword evidence="6" id="KW-0560">Oxidoreductase</keyword>
<dbReference type="SUPFAM" id="SSF48264">
    <property type="entry name" value="Cytochrome P450"/>
    <property type="match status" value="1"/>
</dbReference>
<dbReference type="RefSeq" id="XP_025349862.1">
    <property type="nucleotide sequence ID" value="XM_025489899.1"/>
</dbReference>
<dbReference type="PANTHER" id="PTHR24304:SF2">
    <property type="entry name" value="24-HYDROXYCHOLESTEROL 7-ALPHA-HYDROXYLASE"/>
    <property type="match status" value="1"/>
</dbReference>
<dbReference type="GeneID" id="37011633"/>
<feature type="non-terminal residue" evidence="8">
    <location>
        <position position="1"/>
    </location>
</feature>
<protein>
    <submittedName>
        <fullName evidence="8">Cytochrome P450</fullName>
    </submittedName>
</protein>
<dbReference type="InterPro" id="IPR001128">
    <property type="entry name" value="Cyt_P450"/>
</dbReference>
<reference evidence="8 9" key="1">
    <citation type="journal article" date="2018" name="Mol. Biol. Evol.">
        <title>Broad Genomic Sampling Reveals a Smut Pathogenic Ancestry of the Fungal Clade Ustilaginomycotina.</title>
        <authorList>
            <person name="Kijpornyongpan T."/>
            <person name="Mondo S.J."/>
            <person name="Barry K."/>
            <person name="Sandor L."/>
            <person name="Lee J."/>
            <person name="Lipzen A."/>
            <person name="Pangilinan J."/>
            <person name="LaButti K."/>
            <person name="Hainaut M."/>
            <person name="Henrissat B."/>
            <person name="Grigoriev I.V."/>
            <person name="Spatafora J.W."/>
            <person name="Aime M.C."/>
        </authorList>
    </citation>
    <scope>NUCLEOTIDE SEQUENCE [LARGE SCALE GENOMIC DNA]</scope>
    <source>
        <strain evidence="8 9">MCA 4718</strain>
    </source>
</reference>
<comment type="similarity">
    <text evidence="1 6">Belongs to the cytochrome P450 family.</text>
</comment>